<keyword evidence="2" id="KW-1185">Reference proteome</keyword>
<gene>
    <name evidence="1" type="ORF">ARMOST_19368</name>
</gene>
<accession>A0A284S4C9</accession>
<sequence>MSIPDEFWDRLRKEEIQLTTLSHRQRSLKRTLLSYLVSYTGLRELSLGIWGRSTSDNLQMAYLLANVITSQSWSLTMVHIEPSRRGPWCLDHPMLDALELCHSLQSLHVHVDEARTRVETNNMIDTVPFRSIRQAL</sequence>
<dbReference type="OMA" id="QVEYAGC"/>
<dbReference type="EMBL" id="FUEG01000031">
    <property type="protein sequence ID" value="SJL15860.1"/>
    <property type="molecule type" value="Genomic_DNA"/>
</dbReference>
<protein>
    <submittedName>
        <fullName evidence="1">Uncharacterized protein</fullName>
    </submittedName>
</protein>
<name>A0A284S4C9_ARMOS</name>
<evidence type="ECO:0000313" key="1">
    <source>
        <dbReference type="EMBL" id="SJL15860.1"/>
    </source>
</evidence>
<organism evidence="1 2">
    <name type="scientific">Armillaria ostoyae</name>
    <name type="common">Armillaria root rot fungus</name>
    <dbReference type="NCBI Taxonomy" id="47428"/>
    <lineage>
        <taxon>Eukaryota</taxon>
        <taxon>Fungi</taxon>
        <taxon>Dikarya</taxon>
        <taxon>Basidiomycota</taxon>
        <taxon>Agaricomycotina</taxon>
        <taxon>Agaricomycetes</taxon>
        <taxon>Agaricomycetidae</taxon>
        <taxon>Agaricales</taxon>
        <taxon>Marasmiineae</taxon>
        <taxon>Physalacriaceae</taxon>
        <taxon>Armillaria</taxon>
    </lineage>
</organism>
<dbReference type="Proteomes" id="UP000219338">
    <property type="component" value="Unassembled WGS sequence"/>
</dbReference>
<proteinExistence type="predicted"/>
<dbReference type="OrthoDB" id="2986625at2759"/>
<reference evidence="2" key="1">
    <citation type="journal article" date="2017" name="Nat. Ecol. Evol.">
        <title>Genome expansion and lineage-specific genetic innovations in the forest pathogenic fungi Armillaria.</title>
        <authorList>
            <person name="Sipos G."/>
            <person name="Prasanna A.N."/>
            <person name="Walter M.C."/>
            <person name="O'Connor E."/>
            <person name="Balint B."/>
            <person name="Krizsan K."/>
            <person name="Kiss B."/>
            <person name="Hess J."/>
            <person name="Varga T."/>
            <person name="Slot J."/>
            <person name="Riley R."/>
            <person name="Boka B."/>
            <person name="Rigling D."/>
            <person name="Barry K."/>
            <person name="Lee J."/>
            <person name="Mihaltcheva S."/>
            <person name="LaButti K."/>
            <person name="Lipzen A."/>
            <person name="Waldron R."/>
            <person name="Moloney N.M."/>
            <person name="Sperisen C."/>
            <person name="Kredics L."/>
            <person name="Vagvoelgyi C."/>
            <person name="Patrignani A."/>
            <person name="Fitzpatrick D."/>
            <person name="Nagy I."/>
            <person name="Doyle S."/>
            <person name="Anderson J.B."/>
            <person name="Grigoriev I.V."/>
            <person name="Gueldener U."/>
            <person name="Muensterkoetter M."/>
            <person name="Nagy L.G."/>
        </authorList>
    </citation>
    <scope>NUCLEOTIDE SEQUENCE [LARGE SCALE GENOMIC DNA]</scope>
    <source>
        <strain evidence="2">C18/9</strain>
    </source>
</reference>
<evidence type="ECO:0000313" key="2">
    <source>
        <dbReference type="Proteomes" id="UP000219338"/>
    </source>
</evidence>
<dbReference type="AlphaFoldDB" id="A0A284S4C9"/>